<dbReference type="GO" id="GO:0005524">
    <property type="term" value="F:ATP binding"/>
    <property type="evidence" value="ECO:0007669"/>
    <property type="project" value="InterPro"/>
</dbReference>
<gene>
    <name evidence="2" type="primary">BRL2_0</name>
    <name evidence="2" type="ORF">CFP56_042702</name>
</gene>
<dbReference type="Gene3D" id="1.10.510.10">
    <property type="entry name" value="Transferase(Phosphotransferase) domain 1"/>
    <property type="match status" value="1"/>
</dbReference>
<dbReference type="PANTHER" id="PTHR48055">
    <property type="entry name" value="LEUCINE-RICH REPEAT RECEPTOR PROTEIN KINASE EMS1"/>
    <property type="match status" value="1"/>
</dbReference>
<accession>A0AAW0LJR6</accession>
<dbReference type="EMBL" id="PKMF04000090">
    <property type="protein sequence ID" value="KAK7851172.1"/>
    <property type="molecule type" value="Genomic_DNA"/>
</dbReference>
<dbReference type="GO" id="GO:0016020">
    <property type="term" value="C:membrane"/>
    <property type="evidence" value="ECO:0007669"/>
    <property type="project" value="TreeGrafter"/>
</dbReference>
<dbReference type="SUPFAM" id="SSF56112">
    <property type="entry name" value="Protein kinase-like (PK-like)"/>
    <property type="match status" value="2"/>
</dbReference>
<evidence type="ECO:0000313" key="3">
    <source>
        <dbReference type="Proteomes" id="UP000237347"/>
    </source>
</evidence>
<reference evidence="2 3" key="1">
    <citation type="journal article" date="2018" name="Sci. Data">
        <title>The draft genome sequence of cork oak.</title>
        <authorList>
            <person name="Ramos A.M."/>
            <person name="Usie A."/>
            <person name="Barbosa P."/>
            <person name="Barros P.M."/>
            <person name="Capote T."/>
            <person name="Chaves I."/>
            <person name="Simoes F."/>
            <person name="Abreu I."/>
            <person name="Carrasquinho I."/>
            <person name="Faro C."/>
            <person name="Guimaraes J.B."/>
            <person name="Mendonca D."/>
            <person name="Nobrega F."/>
            <person name="Rodrigues L."/>
            <person name="Saibo N.J.M."/>
            <person name="Varela M.C."/>
            <person name="Egas C."/>
            <person name="Matos J."/>
            <person name="Miguel C.M."/>
            <person name="Oliveira M.M."/>
            <person name="Ricardo C.P."/>
            <person name="Goncalves S."/>
        </authorList>
    </citation>
    <scope>NUCLEOTIDE SEQUENCE [LARGE SCALE GENOMIC DNA]</scope>
    <source>
        <strain evidence="3">cv. HL8</strain>
    </source>
</reference>
<dbReference type="InterPro" id="IPR000719">
    <property type="entry name" value="Prot_kinase_dom"/>
</dbReference>
<evidence type="ECO:0000259" key="1">
    <source>
        <dbReference type="PROSITE" id="PS50011"/>
    </source>
</evidence>
<name>A0AAW0LJR6_QUESU</name>
<dbReference type="PANTHER" id="PTHR48055:SF40">
    <property type="entry name" value="LEUCINE-RICH REPEAT RECEPTOR PROTEIN KINASE EMS1"/>
    <property type="match status" value="1"/>
</dbReference>
<sequence>MPPEYKEGLTSATLEVDVYSFGILMFEIAIGKRPNLPILLDREEVGIVEWARKMLAQDKHMQMVDTSILREDGLIEAHVKEYFEIAKMCASEVRKERPTTAMVFQLLNPISTQWVTITCPPEYKAGLIVATLEANVYNFGILMFEIATGKCPNWLALLDVEEFGIVKWVRKSWPKISICKWRMLVLKGGWPNRGPCERECVLVRYEEKGQLRLRFFGS</sequence>
<feature type="domain" description="Protein kinase" evidence="1">
    <location>
        <begin position="1"/>
        <end position="115"/>
    </location>
</feature>
<dbReference type="InterPro" id="IPR051564">
    <property type="entry name" value="LRR_receptor-like_kinase"/>
</dbReference>
<dbReference type="PROSITE" id="PS50011">
    <property type="entry name" value="PROTEIN_KINASE_DOM"/>
    <property type="match status" value="1"/>
</dbReference>
<organism evidence="2 3">
    <name type="scientific">Quercus suber</name>
    <name type="common">Cork oak</name>
    <dbReference type="NCBI Taxonomy" id="58331"/>
    <lineage>
        <taxon>Eukaryota</taxon>
        <taxon>Viridiplantae</taxon>
        <taxon>Streptophyta</taxon>
        <taxon>Embryophyta</taxon>
        <taxon>Tracheophyta</taxon>
        <taxon>Spermatophyta</taxon>
        <taxon>Magnoliopsida</taxon>
        <taxon>eudicotyledons</taxon>
        <taxon>Gunneridae</taxon>
        <taxon>Pentapetalae</taxon>
        <taxon>rosids</taxon>
        <taxon>fabids</taxon>
        <taxon>Fagales</taxon>
        <taxon>Fagaceae</taxon>
        <taxon>Quercus</taxon>
    </lineage>
</organism>
<evidence type="ECO:0000313" key="2">
    <source>
        <dbReference type="EMBL" id="KAK7851172.1"/>
    </source>
</evidence>
<dbReference type="AlphaFoldDB" id="A0AAW0LJR6"/>
<dbReference type="GO" id="GO:0004672">
    <property type="term" value="F:protein kinase activity"/>
    <property type="evidence" value="ECO:0007669"/>
    <property type="project" value="InterPro"/>
</dbReference>
<proteinExistence type="predicted"/>
<protein>
    <submittedName>
        <fullName evidence="2">Serine/threonine-protein kinase bri1-like 2</fullName>
    </submittedName>
</protein>
<comment type="caution">
    <text evidence="2">The sequence shown here is derived from an EMBL/GenBank/DDBJ whole genome shotgun (WGS) entry which is preliminary data.</text>
</comment>
<dbReference type="InterPro" id="IPR011009">
    <property type="entry name" value="Kinase-like_dom_sf"/>
</dbReference>
<dbReference type="Proteomes" id="UP000237347">
    <property type="component" value="Unassembled WGS sequence"/>
</dbReference>
<keyword evidence="3" id="KW-1185">Reference proteome</keyword>